<sequence length="86" mass="9579">VSDKSSKAAKDLSASLHHLSAQYKLTTLENKRWKAAFEIKKKHKVKKQVLPQIANEPGSLTMSPATIEKALGLLAQKNREEQEKIA</sequence>
<dbReference type="Proteomes" id="UP000800038">
    <property type="component" value="Unassembled WGS sequence"/>
</dbReference>
<evidence type="ECO:0000313" key="1">
    <source>
        <dbReference type="EMBL" id="KAF1939649.1"/>
    </source>
</evidence>
<reference evidence="1" key="1">
    <citation type="journal article" date="2020" name="Stud. Mycol.">
        <title>101 Dothideomycetes genomes: a test case for predicting lifestyles and emergence of pathogens.</title>
        <authorList>
            <person name="Haridas S."/>
            <person name="Albert R."/>
            <person name="Binder M."/>
            <person name="Bloem J."/>
            <person name="Labutti K."/>
            <person name="Salamov A."/>
            <person name="Andreopoulos B."/>
            <person name="Baker S."/>
            <person name="Barry K."/>
            <person name="Bills G."/>
            <person name="Bluhm B."/>
            <person name="Cannon C."/>
            <person name="Castanera R."/>
            <person name="Culley D."/>
            <person name="Daum C."/>
            <person name="Ezra D."/>
            <person name="Gonzalez J."/>
            <person name="Henrissat B."/>
            <person name="Kuo A."/>
            <person name="Liang C."/>
            <person name="Lipzen A."/>
            <person name="Lutzoni F."/>
            <person name="Magnuson J."/>
            <person name="Mondo S."/>
            <person name="Nolan M."/>
            <person name="Ohm R."/>
            <person name="Pangilinan J."/>
            <person name="Park H.-J."/>
            <person name="Ramirez L."/>
            <person name="Alfaro M."/>
            <person name="Sun H."/>
            <person name="Tritt A."/>
            <person name="Yoshinaga Y."/>
            <person name="Zwiers L.-H."/>
            <person name="Turgeon B."/>
            <person name="Goodwin S."/>
            <person name="Spatafora J."/>
            <person name="Crous P."/>
            <person name="Grigoriev I."/>
        </authorList>
    </citation>
    <scope>NUCLEOTIDE SEQUENCE</scope>
    <source>
        <strain evidence="1">CBS 161.51</strain>
    </source>
</reference>
<dbReference type="EMBL" id="ML976077">
    <property type="protein sequence ID" value="KAF1939649.1"/>
    <property type="molecule type" value="Genomic_DNA"/>
</dbReference>
<feature type="non-terminal residue" evidence="1">
    <location>
        <position position="1"/>
    </location>
</feature>
<accession>A0A6A5SJP0</accession>
<evidence type="ECO:0000313" key="2">
    <source>
        <dbReference type="Proteomes" id="UP000800038"/>
    </source>
</evidence>
<name>A0A6A5SJP0_9PLEO</name>
<keyword evidence="2" id="KW-1185">Reference proteome</keyword>
<gene>
    <name evidence="1" type="ORF">EJ02DRAFT_424658</name>
</gene>
<dbReference type="AlphaFoldDB" id="A0A6A5SJP0"/>
<organism evidence="1 2">
    <name type="scientific">Clathrospora elynae</name>
    <dbReference type="NCBI Taxonomy" id="706981"/>
    <lineage>
        <taxon>Eukaryota</taxon>
        <taxon>Fungi</taxon>
        <taxon>Dikarya</taxon>
        <taxon>Ascomycota</taxon>
        <taxon>Pezizomycotina</taxon>
        <taxon>Dothideomycetes</taxon>
        <taxon>Pleosporomycetidae</taxon>
        <taxon>Pleosporales</taxon>
        <taxon>Diademaceae</taxon>
        <taxon>Clathrospora</taxon>
    </lineage>
</organism>
<proteinExistence type="predicted"/>
<protein>
    <submittedName>
        <fullName evidence="1">Uncharacterized protein</fullName>
    </submittedName>
</protein>